<proteinExistence type="predicted"/>
<evidence type="ECO:0000313" key="5">
    <source>
        <dbReference type="Proteomes" id="UP000191039"/>
    </source>
</evidence>
<reference evidence="4 5" key="1">
    <citation type="submission" date="2016-09" db="EMBL/GenBank/DDBJ databases">
        <title>genome sequences of unsequenced Mycobacteria.</title>
        <authorList>
            <person name="Greninger A.L."/>
            <person name="Jerome K.R."/>
            <person name="Mcnair B."/>
            <person name="Wallis C."/>
            <person name="Fang F."/>
        </authorList>
    </citation>
    <scope>NUCLEOTIDE SEQUENCE [LARGE SCALE GENOMIC DNA]</scope>
    <source>
        <strain evidence="4 5">BM1</strain>
    </source>
</reference>
<organism evidence="4 5">
    <name type="scientific">Mycolicibacterium diernhoferi</name>
    <dbReference type="NCBI Taxonomy" id="1801"/>
    <lineage>
        <taxon>Bacteria</taxon>
        <taxon>Bacillati</taxon>
        <taxon>Actinomycetota</taxon>
        <taxon>Actinomycetes</taxon>
        <taxon>Mycobacteriales</taxon>
        <taxon>Mycobacteriaceae</taxon>
        <taxon>Mycolicibacterium</taxon>
    </lineage>
</organism>
<dbReference type="RefSeq" id="WP_411551094.1">
    <property type="nucleotide sequence ID" value="NZ_MIJD01000379.1"/>
</dbReference>
<dbReference type="EMBL" id="MIJD01000379">
    <property type="protein sequence ID" value="OPE47253.1"/>
    <property type="molecule type" value="Genomic_DNA"/>
</dbReference>
<feature type="compositionally biased region" description="Polar residues" evidence="1">
    <location>
        <begin position="220"/>
        <end position="234"/>
    </location>
</feature>
<dbReference type="Proteomes" id="UP000191039">
    <property type="component" value="Unassembled WGS sequence"/>
</dbReference>
<feature type="transmembrane region" description="Helical" evidence="2">
    <location>
        <begin position="28"/>
        <end position="49"/>
    </location>
</feature>
<keyword evidence="2" id="KW-0472">Membrane</keyword>
<feature type="non-terminal residue" evidence="4">
    <location>
        <position position="234"/>
    </location>
</feature>
<evidence type="ECO:0000259" key="3">
    <source>
        <dbReference type="Pfam" id="PF15420"/>
    </source>
</evidence>
<feature type="transmembrane region" description="Helical" evidence="2">
    <location>
        <begin position="55"/>
        <end position="81"/>
    </location>
</feature>
<comment type="caution">
    <text evidence="4">The sequence shown here is derived from an EMBL/GenBank/DDBJ whole genome shotgun (WGS) entry which is preliminary data.</text>
</comment>
<accession>A0A1T3VYR5</accession>
<evidence type="ECO:0000313" key="4">
    <source>
        <dbReference type="EMBL" id="OPE47253.1"/>
    </source>
</evidence>
<dbReference type="InterPro" id="IPR027788">
    <property type="entry name" value="Alpha/beta-hydrolase_N_dom"/>
</dbReference>
<feature type="region of interest" description="Disordered" evidence="1">
    <location>
        <begin position="209"/>
        <end position="234"/>
    </location>
</feature>
<feature type="transmembrane region" description="Helical" evidence="2">
    <location>
        <begin position="136"/>
        <end position="156"/>
    </location>
</feature>
<evidence type="ECO:0000256" key="1">
    <source>
        <dbReference type="SAM" id="MobiDB-lite"/>
    </source>
</evidence>
<dbReference type="AlphaFoldDB" id="A0A1T3VYR5"/>
<name>A0A1T3VYR5_9MYCO</name>
<keyword evidence="2" id="KW-0812">Transmembrane</keyword>
<keyword evidence="2" id="KW-1133">Transmembrane helix</keyword>
<protein>
    <recommendedName>
        <fullName evidence="3">Alpha/beta-hydrolase N-terminal domain-containing protein</fullName>
    </recommendedName>
</protein>
<sequence length="234" mass="25231">MTAVPAAATSDASAPEPTVKSAFWIRHYTFTGTAVGLVFIWLSLTPSLLPREPLFQGLVSGAAGGIGYGLGVFGVWLYRYMLSKDSTPAAPRLAWVILVVVGVLGQIAAIVYFHVWQDDIRDLMGVPRMGFWDHPLTAVLAIVFLFMFVEIGQLIGKLVRFLVRQLERVAPPRVSGVVAVVLVLALAIALLNGIVARFAMTTINNTFESVNNEDDPDNPAPTTVLRSGGPQSLV</sequence>
<evidence type="ECO:0000256" key="2">
    <source>
        <dbReference type="SAM" id="Phobius"/>
    </source>
</evidence>
<dbReference type="Pfam" id="PF15420">
    <property type="entry name" value="Abhydrolase_9_N"/>
    <property type="match status" value="1"/>
</dbReference>
<feature type="transmembrane region" description="Helical" evidence="2">
    <location>
        <begin position="177"/>
        <end position="200"/>
    </location>
</feature>
<feature type="domain" description="Alpha/beta-hydrolase N-terminal" evidence="3">
    <location>
        <begin position="44"/>
        <end position="234"/>
    </location>
</feature>
<feature type="transmembrane region" description="Helical" evidence="2">
    <location>
        <begin position="93"/>
        <end position="116"/>
    </location>
</feature>
<gene>
    <name evidence="4" type="ORF">BV510_25310</name>
</gene>